<dbReference type="EMBL" id="WHWB01034556">
    <property type="protein sequence ID" value="KAJ7408233.1"/>
    <property type="molecule type" value="Genomic_DNA"/>
</dbReference>
<sequence>MNQTAGVSNHVRCSSGKGSKVNGHLDFTFLLQDLQLCSVVVCKGETTVFGILDLGTVSKEVSHEQDLVSF</sequence>
<evidence type="ECO:0000313" key="1">
    <source>
        <dbReference type="EMBL" id="KAJ7408233.1"/>
    </source>
</evidence>
<reference evidence="1" key="1">
    <citation type="submission" date="2019-10" db="EMBL/GenBank/DDBJ databases">
        <authorList>
            <person name="Soares A.E.R."/>
            <person name="Aleixo A."/>
            <person name="Schneider P."/>
            <person name="Miyaki C.Y."/>
            <person name="Schneider M.P."/>
            <person name="Mello C."/>
            <person name="Vasconcelos A.T.R."/>
        </authorList>
    </citation>
    <scope>NUCLEOTIDE SEQUENCE</scope>
    <source>
        <tissue evidence="1">Muscle</tissue>
    </source>
</reference>
<proteinExistence type="predicted"/>
<evidence type="ECO:0000313" key="2">
    <source>
        <dbReference type="Proteomes" id="UP001145742"/>
    </source>
</evidence>
<keyword evidence="2" id="KW-1185">Reference proteome</keyword>
<comment type="caution">
    <text evidence="1">The sequence shown here is derived from an EMBL/GenBank/DDBJ whole genome shotgun (WGS) entry which is preliminary data.</text>
</comment>
<protein>
    <submittedName>
        <fullName evidence="1">Uncharacterized protein</fullName>
    </submittedName>
</protein>
<accession>A0ABQ9CXS8</accession>
<organism evidence="1 2">
    <name type="scientific">Willisornis vidua</name>
    <name type="common">Xingu scale-backed antbird</name>
    <dbReference type="NCBI Taxonomy" id="1566151"/>
    <lineage>
        <taxon>Eukaryota</taxon>
        <taxon>Metazoa</taxon>
        <taxon>Chordata</taxon>
        <taxon>Craniata</taxon>
        <taxon>Vertebrata</taxon>
        <taxon>Euteleostomi</taxon>
        <taxon>Archelosauria</taxon>
        <taxon>Archosauria</taxon>
        <taxon>Dinosauria</taxon>
        <taxon>Saurischia</taxon>
        <taxon>Theropoda</taxon>
        <taxon>Coelurosauria</taxon>
        <taxon>Aves</taxon>
        <taxon>Neognathae</taxon>
        <taxon>Neoaves</taxon>
        <taxon>Telluraves</taxon>
        <taxon>Australaves</taxon>
        <taxon>Passeriformes</taxon>
        <taxon>Thamnophilidae</taxon>
        <taxon>Willisornis</taxon>
    </lineage>
</organism>
<name>A0ABQ9CXS8_9PASS</name>
<dbReference type="Proteomes" id="UP001145742">
    <property type="component" value="Unassembled WGS sequence"/>
</dbReference>
<gene>
    <name evidence="1" type="ORF">WISP_122020</name>
</gene>